<feature type="compositionally biased region" description="Low complexity" evidence="1">
    <location>
        <begin position="70"/>
        <end position="81"/>
    </location>
</feature>
<dbReference type="PANTHER" id="PTHR21666:SF270">
    <property type="entry name" value="MUREIN HYDROLASE ACTIVATOR ENVC"/>
    <property type="match status" value="1"/>
</dbReference>
<dbReference type="Proteomes" id="UP000569329">
    <property type="component" value="Unassembled WGS sequence"/>
</dbReference>
<dbReference type="CDD" id="cd12797">
    <property type="entry name" value="M23_peptidase"/>
    <property type="match status" value="1"/>
</dbReference>
<dbReference type="PANTHER" id="PTHR21666">
    <property type="entry name" value="PEPTIDASE-RELATED"/>
    <property type="match status" value="1"/>
</dbReference>
<evidence type="ECO:0000313" key="3">
    <source>
        <dbReference type="EMBL" id="MBA8825864.1"/>
    </source>
</evidence>
<comment type="caution">
    <text evidence="3">The sequence shown here is derived from an EMBL/GenBank/DDBJ whole genome shotgun (WGS) entry which is preliminary data.</text>
</comment>
<evidence type="ECO:0000256" key="1">
    <source>
        <dbReference type="SAM" id="MobiDB-lite"/>
    </source>
</evidence>
<protein>
    <submittedName>
        <fullName evidence="3">Murein DD-endopeptidase MepM/ murein hydrolase activator NlpD</fullName>
    </submittedName>
</protein>
<feature type="domain" description="M23ase beta-sheet core" evidence="2">
    <location>
        <begin position="219"/>
        <end position="315"/>
    </location>
</feature>
<dbReference type="InterPro" id="IPR016047">
    <property type="entry name" value="M23ase_b-sheet_dom"/>
</dbReference>
<dbReference type="Gene3D" id="2.70.70.10">
    <property type="entry name" value="Glucose Permease (Domain IIA)"/>
    <property type="match status" value="1"/>
</dbReference>
<feature type="compositionally biased region" description="Low complexity" evidence="1">
    <location>
        <begin position="174"/>
        <end position="200"/>
    </location>
</feature>
<dbReference type="RefSeq" id="WP_182545116.1">
    <property type="nucleotide sequence ID" value="NZ_JACGWZ010000004.1"/>
</dbReference>
<dbReference type="EMBL" id="JACGWZ010000004">
    <property type="protein sequence ID" value="MBA8825864.1"/>
    <property type="molecule type" value="Genomic_DNA"/>
</dbReference>
<feature type="region of interest" description="Disordered" evidence="1">
    <location>
        <begin position="66"/>
        <end position="239"/>
    </location>
</feature>
<dbReference type="Pfam" id="PF01551">
    <property type="entry name" value="Peptidase_M23"/>
    <property type="match status" value="1"/>
</dbReference>
<keyword evidence="4" id="KW-1185">Reference proteome</keyword>
<dbReference type="InterPro" id="IPR050570">
    <property type="entry name" value="Cell_wall_metabolism_enzyme"/>
</dbReference>
<keyword evidence="3" id="KW-0378">Hydrolase</keyword>
<feature type="region of interest" description="Disordered" evidence="1">
    <location>
        <begin position="1"/>
        <end position="37"/>
    </location>
</feature>
<accession>A0A839DWH9</accession>
<dbReference type="SUPFAM" id="SSF51261">
    <property type="entry name" value="Duplicated hybrid motif"/>
    <property type="match status" value="1"/>
</dbReference>
<dbReference type="AlphaFoldDB" id="A0A839DWH9"/>
<reference evidence="3 4" key="1">
    <citation type="submission" date="2020-07" db="EMBL/GenBank/DDBJ databases">
        <title>Sequencing the genomes of 1000 actinobacteria strains.</title>
        <authorList>
            <person name="Klenk H.-P."/>
        </authorList>
    </citation>
    <scope>NUCLEOTIDE SEQUENCE [LARGE SCALE GENOMIC DNA]</scope>
    <source>
        <strain evidence="3 4">DSM 45975</strain>
    </source>
</reference>
<gene>
    <name evidence="3" type="ORF">FHX42_003230</name>
</gene>
<dbReference type="GO" id="GO:0004222">
    <property type="term" value="F:metalloendopeptidase activity"/>
    <property type="evidence" value="ECO:0007669"/>
    <property type="project" value="TreeGrafter"/>
</dbReference>
<sequence>MGKYNEEGGQRKLPALRGYLPNSLRPGASSDDSPRNPIRNKVLAAVVATGAVAAVGAPLAINATGSEDTAAQAVQPVVKQQSLGAPAGGPDGPQSPPPAVELHGAQDPANAPAPPQPEAKSKPAPAPKEQAGAKSEPAPSPAEKKAQQQAIEDQIAKKKAYAAKKAAEQKAAEQEAAPAPAPAPAAKAAPAPQAKAAPAPSGKLTQGHLTSGYHSRGGSHAGIDIGAGTGTPIHAPTGGEVISSGPASGFGKWVRVQHDDGKVTVYGHINTSSVSVGQRVEAGQQIATVGSRGQSTGPHLHFEVRLAPGGQEINPLSWLQQYGISY</sequence>
<feature type="compositionally biased region" description="Polar residues" evidence="1">
    <location>
        <begin position="203"/>
        <end position="213"/>
    </location>
</feature>
<evidence type="ECO:0000259" key="2">
    <source>
        <dbReference type="Pfam" id="PF01551"/>
    </source>
</evidence>
<dbReference type="InterPro" id="IPR011055">
    <property type="entry name" value="Dup_hybrid_motif"/>
</dbReference>
<name>A0A839DWH9_9PSEU</name>
<feature type="compositionally biased region" description="Basic and acidic residues" evidence="1">
    <location>
        <begin position="1"/>
        <end position="10"/>
    </location>
</feature>
<evidence type="ECO:0000313" key="4">
    <source>
        <dbReference type="Proteomes" id="UP000569329"/>
    </source>
</evidence>
<proteinExistence type="predicted"/>
<organism evidence="3 4">
    <name type="scientific">Halosaccharopolyspora lacisalsi</name>
    <dbReference type="NCBI Taxonomy" id="1000566"/>
    <lineage>
        <taxon>Bacteria</taxon>
        <taxon>Bacillati</taxon>
        <taxon>Actinomycetota</taxon>
        <taxon>Actinomycetes</taxon>
        <taxon>Pseudonocardiales</taxon>
        <taxon>Pseudonocardiaceae</taxon>
        <taxon>Halosaccharopolyspora</taxon>
    </lineage>
</organism>